<comment type="caution">
    <text evidence="1">The sequence shown here is derived from an EMBL/GenBank/DDBJ whole genome shotgun (WGS) entry which is preliminary data.</text>
</comment>
<name>A0A484FYV6_COLOR</name>
<evidence type="ECO:0000313" key="2">
    <source>
        <dbReference type="Proteomes" id="UP000014480"/>
    </source>
</evidence>
<accession>A0A484FYV6</accession>
<proteinExistence type="predicted"/>
<reference evidence="2" key="2">
    <citation type="journal article" date="2019" name="Mol. Plant Microbe Interact.">
        <title>Genome sequence resources for four phytopathogenic fungi from the Colletotrichum orbiculare species complex.</title>
        <authorList>
            <person name="Gan P."/>
            <person name="Tsushima A."/>
            <person name="Narusaka M."/>
            <person name="Narusaka Y."/>
            <person name="Takano Y."/>
            <person name="Kubo Y."/>
            <person name="Shirasu K."/>
        </authorList>
    </citation>
    <scope>GENOME REANNOTATION</scope>
    <source>
        <strain evidence="2">104-T / ATCC 96160 / CBS 514.97 / LARS 414 / MAFF 240422</strain>
    </source>
</reference>
<protein>
    <submittedName>
        <fullName evidence="1">Uncharacterized protein</fullName>
    </submittedName>
</protein>
<evidence type="ECO:0000313" key="1">
    <source>
        <dbReference type="EMBL" id="TDZ23000.1"/>
    </source>
</evidence>
<dbReference type="EMBL" id="AMCV02000008">
    <property type="protein sequence ID" value="TDZ23000.1"/>
    <property type="molecule type" value="Genomic_DNA"/>
</dbReference>
<dbReference type="Proteomes" id="UP000014480">
    <property type="component" value="Unassembled WGS sequence"/>
</dbReference>
<organism evidence="1 2">
    <name type="scientific">Colletotrichum orbiculare (strain 104-T / ATCC 96160 / CBS 514.97 / LARS 414 / MAFF 240422)</name>
    <name type="common">Cucumber anthracnose fungus</name>
    <name type="synonym">Colletotrichum lagenarium</name>
    <dbReference type="NCBI Taxonomy" id="1213857"/>
    <lineage>
        <taxon>Eukaryota</taxon>
        <taxon>Fungi</taxon>
        <taxon>Dikarya</taxon>
        <taxon>Ascomycota</taxon>
        <taxon>Pezizomycotina</taxon>
        <taxon>Sordariomycetes</taxon>
        <taxon>Hypocreomycetidae</taxon>
        <taxon>Glomerellales</taxon>
        <taxon>Glomerellaceae</taxon>
        <taxon>Colletotrichum</taxon>
        <taxon>Colletotrichum orbiculare species complex</taxon>
    </lineage>
</organism>
<gene>
    <name evidence="1" type="ORF">Cob_v004083</name>
</gene>
<sequence length="84" mass="9229">MYSNCHGRLFLDMCRVRGARAGRCRRWSLEAIGVSATPFSQPIESAACHALLLITNATALEHIFCRGIPGRSVLVSHSTNDLFP</sequence>
<reference evidence="2" key="1">
    <citation type="journal article" date="2013" name="New Phytol.">
        <title>Comparative genomic and transcriptomic analyses reveal the hemibiotrophic stage shift of Colletotrichum fungi.</title>
        <authorList>
            <person name="Gan P."/>
            <person name="Ikeda K."/>
            <person name="Irieda H."/>
            <person name="Narusaka M."/>
            <person name="O'Connell R.J."/>
            <person name="Narusaka Y."/>
            <person name="Takano Y."/>
            <person name="Kubo Y."/>
            <person name="Shirasu K."/>
        </authorList>
    </citation>
    <scope>NUCLEOTIDE SEQUENCE [LARGE SCALE GENOMIC DNA]</scope>
    <source>
        <strain evidence="2">104-T / ATCC 96160 / CBS 514.97 / LARS 414 / MAFF 240422</strain>
    </source>
</reference>
<keyword evidence="2" id="KW-1185">Reference proteome</keyword>
<dbReference type="AlphaFoldDB" id="A0A484FYV6"/>